<evidence type="ECO:0000313" key="2">
    <source>
        <dbReference type="WBParaSite" id="PSU_v2.g18237.t1"/>
    </source>
</evidence>
<protein>
    <submittedName>
        <fullName evidence="2">Uncharacterized protein</fullName>
    </submittedName>
</protein>
<sequence length="89" mass="10140">MAHRDGDNVTRLVANNSITVLKDAKFSKLYIQHLDPKPEEIFNIHVDKSGSLKADYVEVDCIRKEMFMEFNGKVDLQLINVLGNLQGLH</sequence>
<dbReference type="Proteomes" id="UP000887577">
    <property type="component" value="Unplaced"/>
</dbReference>
<dbReference type="WBParaSite" id="PSU_v2.g18237.t1">
    <property type="protein sequence ID" value="PSU_v2.g18237.t1"/>
    <property type="gene ID" value="PSU_v2.g18237"/>
</dbReference>
<name>A0A914YFK8_9BILA</name>
<reference evidence="2" key="1">
    <citation type="submission" date="2022-11" db="UniProtKB">
        <authorList>
            <consortium name="WormBaseParasite"/>
        </authorList>
    </citation>
    <scope>IDENTIFICATION</scope>
</reference>
<dbReference type="AlphaFoldDB" id="A0A914YFK8"/>
<accession>A0A914YFK8</accession>
<proteinExistence type="predicted"/>
<organism evidence="1 2">
    <name type="scientific">Panagrolaimus superbus</name>
    <dbReference type="NCBI Taxonomy" id="310955"/>
    <lineage>
        <taxon>Eukaryota</taxon>
        <taxon>Metazoa</taxon>
        <taxon>Ecdysozoa</taxon>
        <taxon>Nematoda</taxon>
        <taxon>Chromadorea</taxon>
        <taxon>Rhabditida</taxon>
        <taxon>Tylenchina</taxon>
        <taxon>Panagrolaimomorpha</taxon>
        <taxon>Panagrolaimoidea</taxon>
        <taxon>Panagrolaimidae</taxon>
        <taxon>Panagrolaimus</taxon>
    </lineage>
</organism>
<keyword evidence="1" id="KW-1185">Reference proteome</keyword>
<evidence type="ECO:0000313" key="1">
    <source>
        <dbReference type="Proteomes" id="UP000887577"/>
    </source>
</evidence>